<sequence>MASVGVSVGRQAEDALQPPAEPPLPETKPLPPPQPPPPVSAPQPQPPPRPPSPAGVKAEENCSFLPLVHNIIKWSPRACWTWQRRVGGPHAGSAFTFIWGARLELAQGSSRPVSRTPSPQGLFPHMCRFQSAQQPASRGLALGPDGQEVTPRLTCSSSALPCLLC</sequence>
<proteinExistence type="predicted"/>
<dbReference type="InterPro" id="IPR037212">
    <property type="entry name" value="Med7/Med21-like"/>
</dbReference>
<dbReference type="RefSeq" id="XP_019784569.1">
    <property type="nucleotide sequence ID" value="XM_019929010.2"/>
</dbReference>
<dbReference type="AlphaFoldDB" id="A0A2U4AUU6"/>
<comment type="subcellular location">
    <subcellularLocation>
        <location evidence="1">Nucleus</location>
    </subcellularLocation>
</comment>
<evidence type="ECO:0000256" key="2">
    <source>
        <dbReference type="ARBA" id="ARBA00023015"/>
    </source>
</evidence>
<organism evidence="6 7">
    <name type="scientific">Tursiops truncatus</name>
    <name type="common">Atlantic bottle-nosed dolphin</name>
    <name type="synonym">Delphinus truncatus</name>
    <dbReference type="NCBI Taxonomy" id="9739"/>
    <lineage>
        <taxon>Eukaryota</taxon>
        <taxon>Metazoa</taxon>
        <taxon>Chordata</taxon>
        <taxon>Craniata</taxon>
        <taxon>Vertebrata</taxon>
        <taxon>Euteleostomi</taxon>
        <taxon>Mammalia</taxon>
        <taxon>Eutheria</taxon>
        <taxon>Laurasiatheria</taxon>
        <taxon>Artiodactyla</taxon>
        <taxon>Whippomorpha</taxon>
        <taxon>Cetacea</taxon>
        <taxon>Odontoceti</taxon>
        <taxon>Delphinidae</taxon>
        <taxon>Tursiops</taxon>
    </lineage>
</organism>
<feature type="compositionally biased region" description="Pro residues" evidence="5">
    <location>
        <begin position="19"/>
        <end position="53"/>
    </location>
</feature>
<dbReference type="Proteomes" id="UP000245320">
    <property type="component" value="Chromosome 20"/>
</dbReference>
<keyword evidence="4" id="KW-0539">Nucleus</keyword>
<keyword evidence="6" id="KW-1185">Reference proteome</keyword>
<evidence type="ECO:0000256" key="5">
    <source>
        <dbReference type="SAM" id="MobiDB-lite"/>
    </source>
</evidence>
<evidence type="ECO:0000256" key="4">
    <source>
        <dbReference type="ARBA" id="ARBA00023242"/>
    </source>
</evidence>
<name>A0A2U4AUU6_TURTR</name>
<reference evidence="7" key="1">
    <citation type="submission" date="2025-08" db="UniProtKB">
        <authorList>
            <consortium name="RefSeq"/>
        </authorList>
    </citation>
    <scope>IDENTIFICATION</scope>
    <source>
        <tissue evidence="7">Spleen</tissue>
    </source>
</reference>
<protein>
    <submittedName>
        <fullName evidence="7">Mediator of RNA polymerase II transcription subunit 9 isoform X1</fullName>
    </submittedName>
</protein>
<dbReference type="InParanoid" id="A0A2U4AUU6"/>
<feature type="region of interest" description="Disordered" evidence="5">
    <location>
        <begin position="1"/>
        <end position="57"/>
    </location>
</feature>
<evidence type="ECO:0000256" key="3">
    <source>
        <dbReference type="ARBA" id="ARBA00023163"/>
    </source>
</evidence>
<keyword evidence="2" id="KW-0805">Transcription regulation</keyword>
<dbReference type="SUPFAM" id="SSF140718">
    <property type="entry name" value="Mediator hinge subcomplex-like"/>
    <property type="match status" value="1"/>
</dbReference>
<evidence type="ECO:0000256" key="1">
    <source>
        <dbReference type="ARBA" id="ARBA00004123"/>
    </source>
</evidence>
<accession>A0A2U4AUU6</accession>
<dbReference type="CTD" id="55090"/>
<keyword evidence="3" id="KW-0804">Transcription</keyword>
<evidence type="ECO:0000313" key="6">
    <source>
        <dbReference type="Proteomes" id="UP000245320"/>
    </source>
</evidence>
<evidence type="ECO:0000313" key="7">
    <source>
        <dbReference type="RefSeq" id="XP_019784569.1"/>
    </source>
</evidence>
<gene>
    <name evidence="7" type="primary">MED9</name>
</gene>
<dbReference type="OrthoDB" id="5950777at2759"/>
<dbReference type="GO" id="GO:0016592">
    <property type="term" value="C:mediator complex"/>
    <property type="evidence" value="ECO:0007669"/>
    <property type="project" value="InterPro"/>
</dbReference>